<dbReference type="Proteomes" id="UP001055172">
    <property type="component" value="Unassembled WGS sequence"/>
</dbReference>
<gene>
    <name evidence="1" type="ORF">ColLi_12795</name>
</gene>
<sequence length="266" mass="31006">MVYGFAFIRLSGIHLAGEKASLTLNASKFLWKRKDVRHSRRRTRRGNANDRIPVSFLGSCKQVHGEARAMLYANHFRLEDMETLAVWLRDLGSGNIAYLRRIQIRTEPQSWSPRVSAKVESQQRRYRDVCRKVAKMLAVSRNLESLETAFYYHHKIEPPRSSLQRPGPVSGWMSLARKIAELLYDDFRPIFSHGLSRGRTPEQLCSVLDVSQNNWWGRRHSLTPSQLNAKDAELAEKEVVEHSRLLLERNLRYRLHPRYRAQDLNS</sequence>
<protein>
    <submittedName>
        <fullName evidence="1">Uncharacterized protein</fullName>
    </submittedName>
</protein>
<dbReference type="AlphaFoldDB" id="A0AA37H116"/>
<evidence type="ECO:0000313" key="2">
    <source>
        <dbReference type="Proteomes" id="UP001055172"/>
    </source>
</evidence>
<proteinExistence type="predicted"/>
<dbReference type="EMBL" id="BPPX01000047">
    <property type="protein sequence ID" value="GJC89957.1"/>
    <property type="molecule type" value="Genomic_DNA"/>
</dbReference>
<accession>A0AA37H116</accession>
<evidence type="ECO:0000313" key="1">
    <source>
        <dbReference type="EMBL" id="GJC89957.1"/>
    </source>
</evidence>
<comment type="caution">
    <text evidence="1">The sequence shown here is derived from an EMBL/GenBank/DDBJ whole genome shotgun (WGS) entry which is preliminary data.</text>
</comment>
<organism evidence="1 2">
    <name type="scientific">Colletotrichum liriopes</name>
    <dbReference type="NCBI Taxonomy" id="708192"/>
    <lineage>
        <taxon>Eukaryota</taxon>
        <taxon>Fungi</taxon>
        <taxon>Dikarya</taxon>
        <taxon>Ascomycota</taxon>
        <taxon>Pezizomycotina</taxon>
        <taxon>Sordariomycetes</taxon>
        <taxon>Hypocreomycetidae</taxon>
        <taxon>Glomerellales</taxon>
        <taxon>Glomerellaceae</taxon>
        <taxon>Colletotrichum</taxon>
        <taxon>Colletotrichum spaethianum species complex</taxon>
    </lineage>
</organism>
<name>A0AA37H116_9PEZI</name>
<keyword evidence="2" id="KW-1185">Reference proteome</keyword>
<reference evidence="1 2" key="1">
    <citation type="submission" date="2021-07" db="EMBL/GenBank/DDBJ databases">
        <title>Genome data of Colletotrichum spaethianum.</title>
        <authorList>
            <person name="Utami Y.D."/>
            <person name="Hiruma K."/>
        </authorList>
    </citation>
    <scope>NUCLEOTIDE SEQUENCE [LARGE SCALE GENOMIC DNA]</scope>
    <source>
        <strain evidence="1 2">MAFF 242679</strain>
    </source>
</reference>